<dbReference type="PROSITE" id="PS51282">
    <property type="entry name" value="DWNN"/>
    <property type="match status" value="1"/>
</dbReference>
<dbReference type="GO" id="GO:0061630">
    <property type="term" value="F:ubiquitin protein ligase activity"/>
    <property type="evidence" value="ECO:0007669"/>
    <property type="project" value="InterPro"/>
</dbReference>
<dbReference type="Proteomes" id="UP000193411">
    <property type="component" value="Unassembled WGS sequence"/>
</dbReference>
<dbReference type="OrthoDB" id="106784at2759"/>
<evidence type="ECO:0000256" key="3">
    <source>
        <dbReference type="ARBA" id="ARBA00022771"/>
    </source>
</evidence>
<dbReference type="GO" id="GO:0006397">
    <property type="term" value="P:mRNA processing"/>
    <property type="evidence" value="ECO:0007669"/>
    <property type="project" value="InterPro"/>
</dbReference>
<comment type="caution">
    <text evidence="10">The sequence shown here is derived from an EMBL/GenBank/DDBJ whole genome shotgun (WGS) entry which is preliminary data.</text>
</comment>
<dbReference type="SUPFAM" id="SSF57756">
    <property type="entry name" value="Retrovirus zinc finger-like domains"/>
    <property type="match status" value="1"/>
</dbReference>
<dbReference type="STRING" id="765915.A0A1Y2HAN1"/>
<dbReference type="GO" id="GO:0016567">
    <property type="term" value="P:protein ubiquitination"/>
    <property type="evidence" value="ECO:0007669"/>
    <property type="project" value="InterPro"/>
</dbReference>
<dbReference type="GO" id="GO:0008270">
    <property type="term" value="F:zinc ion binding"/>
    <property type="evidence" value="ECO:0007669"/>
    <property type="project" value="UniProtKB-KW"/>
</dbReference>
<dbReference type="AlphaFoldDB" id="A0A1Y2HAN1"/>
<feature type="domain" description="DWNN" evidence="9">
    <location>
        <begin position="4"/>
        <end position="76"/>
    </location>
</feature>
<feature type="compositionally biased region" description="Gly residues" evidence="7">
    <location>
        <begin position="222"/>
        <end position="238"/>
    </location>
</feature>
<dbReference type="Pfam" id="PF13696">
    <property type="entry name" value="zf-CCHC_2"/>
    <property type="match status" value="1"/>
</dbReference>
<dbReference type="Gene3D" id="4.10.60.10">
    <property type="entry name" value="Zinc finger, CCHC-type"/>
    <property type="match status" value="1"/>
</dbReference>
<evidence type="ECO:0000256" key="2">
    <source>
        <dbReference type="ARBA" id="ARBA00022723"/>
    </source>
</evidence>
<proteinExistence type="predicted"/>
<dbReference type="InterPro" id="IPR001878">
    <property type="entry name" value="Znf_CCHC"/>
</dbReference>
<dbReference type="InterPro" id="IPR033489">
    <property type="entry name" value="RBBP6"/>
</dbReference>
<keyword evidence="4" id="KW-0862">Zinc</keyword>
<feature type="region of interest" description="Disordered" evidence="7">
    <location>
        <begin position="212"/>
        <end position="250"/>
    </location>
</feature>
<keyword evidence="11" id="KW-1185">Reference proteome</keyword>
<evidence type="ECO:0000259" key="8">
    <source>
        <dbReference type="PROSITE" id="PS50158"/>
    </source>
</evidence>
<organism evidence="10 11">
    <name type="scientific">Catenaria anguillulae PL171</name>
    <dbReference type="NCBI Taxonomy" id="765915"/>
    <lineage>
        <taxon>Eukaryota</taxon>
        <taxon>Fungi</taxon>
        <taxon>Fungi incertae sedis</taxon>
        <taxon>Blastocladiomycota</taxon>
        <taxon>Blastocladiomycetes</taxon>
        <taxon>Blastocladiales</taxon>
        <taxon>Catenariaceae</taxon>
        <taxon>Catenaria</taxon>
    </lineage>
</organism>
<keyword evidence="2" id="KW-0479">Metal-binding</keyword>
<feature type="domain" description="CCHC-type" evidence="8">
    <location>
        <begin position="254"/>
        <end position="268"/>
    </location>
</feature>
<dbReference type="EMBL" id="MCFL01000075">
    <property type="protein sequence ID" value="ORZ30753.1"/>
    <property type="molecule type" value="Genomic_DNA"/>
</dbReference>
<dbReference type="InterPro" id="IPR036875">
    <property type="entry name" value="Znf_CCHC_sf"/>
</dbReference>
<dbReference type="PANTHER" id="PTHR15439">
    <property type="entry name" value="RETINOBLASTOMA-BINDING PROTEIN 6"/>
    <property type="match status" value="1"/>
</dbReference>
<dbReference type="GO" id="GO:0003676">
    <property type="term" value="F:nucleic acid binding"/>
    <property type="evidence" value="ECO:0007669"/>
    <property type="project" value="InterPro"/>
</dbReference>
<dbReference type="SMART" id="SM01180">
    <property type="entry name" value="DWNN"/>
    <property type="match status" value="1"/>
</dbReference>
<sequence length="390" mass="41662">MSYIHYKFKSAKTHDSLVVDGMGMTAFDLKREIVRAKKLKGEDFDLVLSNAESLEEYKNDRALVPRNSSIIVRRIPVPDAKKRGIPAGTAKYNTDDLHMGLPTVQDDSLVGGQGGGAGAQRELVPVSHRGSAGAGGAATGPSLFGNSGGRYGGGIPGLGGVPGISGTAGANDDDPLDGLTEEERIRAVMSEGTSYWQQTQDKLGSMRRVAYTSNQSRPRPGGPGQFGGGGDRNNGPGGNQRFPPGKPPPPTYVCHRCGVKGHYIQDCPTNGDDTFNKPKIKRTTGIPKSFLREIDASELTSDGAPSAVMVNPEGKIVQFVSNEGEWNRIQSKLTAATYTGDDSSTARDNMPVPEDLQCRICRKLLKEAVELSCCRSNFCDSFSPRMAHCA</sequence>
<evidence type="ECO:0000313" key="11">
    <source>
        <dbReference type="Proteomes" id="UP000193411"/>
    </source>
</evidence>
<keyword evidence="5" id="KW-0539">Nucleus</keyword>
<dbReference type="InterPro" id="IPR025829">
    <property type="entry name" value="Zn_knuckle_CX2CX3GHX4C"/>
</dbReference>
<evidence type="ECO:0000256" key="6">
    <source>
        <dbReference type="PROSITE-ProRule" id="PRU00047"/>
    </source>
</evidence>
<evidence type="ECO:0000256" key="7">
    <source>
        <dbReference type="SAM" id="MobiDB-lite"/>
    </source>
</evidence>
<dbReference type="Pfam" id="PF08783">
    <property type="entry name" value="DWNN"/>
    <property type="match status" value="1"/>
</dbReference>
<evidence type="ECO:0000256" key="1">
    <source>
        <dbReference type="ARBA" id="ARBA00004123"/>
    </source>
</evidence>
<gene>
    <name evidence="10" type="ORF">BCR44DRAFT_202151</name>
</gene>
<name>A0A1Y2HAN1_9FUNG</name>
<evidence type="ECO:0000259" key="9">
    <source>
        <dbReference type="PROSITE" id="PS51282"/>
    </source>
</evidence>
<protein>
    <submittedName>
        <fullName evidence="10">DWNN domain-domain-containing protein</fullName>
    </submittedName>
</protein>
<dbReference type="GO" id="GO:0005634">
    <property type="term" value="C:nucleus"/>
    <property type="evidence" value="ECO:0007669"/>
    <property type="project" value="UniProtKB-SubCell"/>
</dbReference>
<evidence type="ECO:0000313" key="10">
    <source>
        <dbReference type="EMBL" id="ORZ30753.1"/>
    </source>
</evidence>
<evidence type="ECO:0000256" key="4">
    <source>
        <dbReference type="ARBA" id="ARBA00022833"/>
    </source>
</evidence>
<dbReference type="InterPro" id="IPR014891">
    <property type="entry name" value="DWNN_domain"/>
</dbReference>
<dbReference type="InterPro" id="IPR013083">
    <property type="entry name" value="Znf_RING/FYVE/PHD"/>
</dbReference>
<reference evidence="10 11" key="1">
    <citation type="submission" date="2016-07" db="EMBL/GenBank/DDBJ databases">
        <title>Pervasive Adenine N6-methylation of Active Genes in Fungi.</title>
        <authorList>
            <consortium name="DOE Joint Genome Institute"/>
            <person name="Mondo S.J."/>
            <person name="Dannebaum R.O."/>
            <person name="Kuo R.C."/>
            <person name="Labutti K."/>
            <person name="Haridas S."/>
            <person name="Kuo A."/>
            <person name="Salamov A."/>
            <person name="Ahrendt S.R."/>
            <person name="Lipzen A."/>
            <person name="Sullivan W."/>
            <person name="Andreopoulos W.B."/>
            <person name="Clum A."/>
            <person name="Lindquist E."/>
            <person name="Daum C."/>
            <person name="Ramamoorthy G.K."/>
            <person name="Gryganskyi A."/>
            <person name="Culley D."/>
            <person name="Magnuson J.K."/>
            <person name="James T.Y."/>
            <person name="O'Malley M.A."/>
            <person name="Stajich J.E."/>
            <person name="Spatafora J.W."/>
            <person name="Visel A."/>
            <person name="Grigoriev I.V."/>
        </authorList>
    </citation>
    <scope>NUCLEOTIDE SEQUENCE [LARGE SCALE GENOMIC DNA]</scope>
    <source>
        <strain evidence="10 11">PL171</strain>
    </source>
</reference>
<comment type="subcellular location">
    <subcellularLocation>
        <location evidence="1">Nucleus</location>
    </subcellularLocation>
</comment>
<evidence type="ECO:0000256" key="5">
    <source>
        <dbReference type="ARBA" id="ARBA00023242"/>
    </source>
</evidence>
<dbReference type="PROSITE" id="PS50158">
    <property type="entry name" value="ZF_CCHC"/>
    <property type="match status" value="1"/>
</dbReference>
<accession>A0A1Y2HAN1</accession>
<dbReference type="GO" id="GO:0006511">
    <property type="term" value="P:ubiquitin-dependent protein catabolic process"/>
    <property type="evidence" value="ECO:0007669"/>
    <property type="project" value="TreeGrafter"/>
</dbReference>
<dbReference type="PANTHER" id="PTHR15439:SF0">
    <property type="entry name" value="CELL DIVISION CYCLE AND APOPTOSIS REGULATOR PROTEIN 1-RELATED"/>
    <property type="match status" value="1"/>
</dbReference>
<keyword evidence="3 6" id="KW-0863">Zinc-finger</keyword>
<dbReference type="Gene3D" id="3.10.20.90">
    <property type="entry name" value="Phosphatidylinositol 3-kinase Catalytic Subunit, Chain A, domain 1"/>
    <property type="match status" value="1"/>
</dbReference>
<dbReference type="Gene3D" id="3.30.40.10">
    <property type="entry name" value="Zinc/RING finger domain, C3HC4 (zinc finger)"/>
    <property type="match status" value="1"/>
</dbReference>